<dbReference type="InterPro" id="IPR029000">
    <property type="entry name" value="Cyclophilin-like_dom_sf"/>
</dbReference>
<feature type="compositionally biased region" description="Low complexity" evidence="1">
    <location>
        <begin position="22"/>
        <end position="33"/>
    </location>
</feature>
<evidence type="ECO:0000313" key="5">
    <source>
        <dbReference type="Proteomes" id="UP000237271"/>
    </source>
</evidence>
<dbReference type="GO" id="GO:0003755">
    <property type="term" value="F:peptidyl-prolyl cis-trans isomerase activity"/>
    <property type="evidence" value="ECO:0007669"/>
    <property type="project" value="InterPro"/>
</dbReference>
<feature type="domain" description="PPIase cyclophilin-type" evidence="3">
    <location>
        <begin position="78"/>
        <end position="137"/>
    </location>
</feature>
<organism evidence="4 5">
    <name type="scientific">Phytophthora palmivora</name>
    <dbReference type="NCBI Taxonomy" id="4796"/>
    <lineage>
        <taxon>Eukaryota</taxon>
        <taxon>Sar</taxon>
        <taxon>Stramenopiles</taxon>
        <taxon>Oomycota</taxon>
        <taxon>Peronosporomycetes</taxon>
        <taxon>Peronosporales</taxon>
        <taxon>Peronosporaceae</taxon>
        <taxon>Phytophthora</taxon>
    </lineage>
</organism>
<dbReference type="Gene3D" id="2.40.100.10">
    <property type="entry name" value="Cyclophilin-like"/>
    <property type="match status" value="1"/>
</dbReference>
<keyword evidence="5" id="KW-1185">Reference proteome</keyword>
<proteinExistence type="predicted"/>
<evidence type="ECO:0000256" key="2">
    <source>
        <dbReference type="SAM" id="Phobius"/>
    </source>
</evidence>
<gene>
    <name evidence="4" type="ORF">PHPALM_19272</name>
</gene>
<evidence type="ECO:0000259" key="3">
    <source>
        <dbReference type="Pfam" id="PF00160"/>
    </source>
</evidence>
<feature type="non-terminal residue" evidence="4">
    <location>
        <position position="147"/>
    </location>
</feature>
<dbReference type="SUPFAM" id="SSF50891">
    <property type="entry name" value="Cyclophilin-like"/>
    <property type="match status" value="1"/>
</dbReference>
<keyword evidence="2" id="KW-0472">Membrane</keyword>
<keyword evidence="2" id="KW-1133">Transmembrane helix</keyword>
<comment type="caution">
    <text evidence="4">The sequence shown here is derived from an EMBL/GenBank/DDBJ whole genome shotgun (WGS) entry which is preliminary data.</text>
</comment>
<reference evidence="4 5" key="1">
    <citation type="journal article" date="2017" name="Genome Biol. Evol.">
        <title>Phytophthora megakarya and P. palmivora, closely related causal agents of cacao black pod rot, underwent increases in genome sizes and gene numbers by different mechanisms.</title>
        <authorList>
            <person name="Ali S.S."/>
            <person name="Shao J."/>
            <person name="Lary D.J."/>
            <person name="Kronmiller B."/>
            <person name="Shen D."/>
            <person name="Strem M.D."/>
            <person name="Amoako-Attah I."/>
            <person name="Akrofi A.Y."/>
            <person name="Begoude B.A."/>
            <person name="Ten Hoopen G.M."/>
            <person name="Coulibaly K."/>
            <person name="Kebe B.I."/>
            <person name="Melnick R.L."/>
            <person name="Guiltinan M.J."/>
            <person name="Tyler B.M."/>
            <person name="Meinhardt L.W."/>
            <person name="Bailey B.A."/>
        </authorList>
    </citation>
    <scope>NUCLEOTIDE SEQUENCE [LARGE SCALE GENOMIC DNA]</scope>
    <source>
        <strain evidence="5">sbr112.9</strain>
    </source>
</reference>
<dbReference type="OrthoDB" id="418495at2759"/>
<sequence>MEAANKRRVPVDKEVNATESGRSLPRTRPRPTSSSWFGAPLVYAVVTFFSLMILVHVWQFSSSQMHPVLSTPFHNKTMVQFTTKFGTFTVDLYPEHAPKTVDAFKKLVESGFYLKDAGFYYNEPKFVLQGGGFLFDKESPVGNLPVE</sequence>
<dbReference type="EMBL" id="NCKW01010632">
    <property type="protein sequence ID" value="POM65080.1"/>
    <property type="molecule type" value="Genomic_DNA"/>
</dbReference>
<feature type="transmembrane region" description="Helical" evidence="2">
    <location>
        <begin position="36"/>
        <end position="58"/>
    </location>
</feature>
<dbReference type="Pfam" id="PF00160">
    <property type="entry name" value="Pro_isomerase"/>
    <property type="match status" value="1"/>
</dbReference>
<protein>
    <submittedName>
        <fullName evidence="4">Glutaredoxin</fullName>
    </submittedName>
</protein>
<evidence type="ECO:0000313" key="4">
    <source>
        <dbReference type="EMBL" id="POM65080.1"/>
    </source>
</evidence>
<feature type="region of interest" description="Disordered" evidence="1">
    <location>
        <begin position="1"/>
        <end position="33"/>
    </location>
</feature>
<keyword evidence="2" id="KW-0812">Transmembrane</keyword>
<dbReference type="AlphaFoldDB" id="A0A2P4XHQ5"/>
<dbReference type="InterPro" id="IPR002130">
    <property type="entry name" value="Cyclophilin-type_PPIase_dom"/>
</dbReference>
<name>A0A2P4XHQ5_9STRA</name>
<evidence type="ECO:0000256" key="1">
    <source>
        <dbReference type="SAM" id="MobiDB-lite"/>
    </source>
</evidence>
<accession>A0A2P4XHQ5</accession>
<dbReference type="Proteomes" id="UP000237271">
    <property type="component" value="Unassembled WGS sequence"/>
</dbReference>